<proteinExistence type="predicted"/>
<gene>
    <name evidence="1" type="ORF">EJ08DRAFT_462551</name>
</gene>
<accession>A0A9P4NIX7</accession>
<organism evidence="1 2">
    <name type="scientific">Tothia fuscella</name>
    <dbReference type="NCBI Taxonomy" id="1048955"/>
    <lineage>
        <taxon>Eukaryota</taxon>
        <taxon>Fungi</taxon>
        <taxon>Dikarya</taxon>
        <taxon>Ascomycota</taxon>
        <taxon>Pezizomycotina</taxon>
        <taxon>Dothideomycetes</taxon>
        <taxon>Pleosporomycetidae</taxon>
        <taxon>Venturiales</taxon>
        <taxon>Cylindrosympodiaceae</taxon>
        <taxon>Tothia</taxon>
    </lineage>
</organism>
<keyword evidence="2" id="KW-1185">Reference proteome</keyword>
<comment type="caution">
    <text evidence="1">The sequence shown here is derived from an EMBL/GenBank/DDBJ whole genome shotgun (WGS) entry which is preliminary data.</text>
</comment>
<evidence type="ECO:0000313" key="1">
    <source>
        <dbReference type="EMBL" id="KAF2422994.1"/>
    </source>
</evidence>
<sequence>MSNDQTTRTNRVRMATQLNYYAGMLLTDTVTNSRKRDLAMHVSGRDKTIASTAVNQIDFLRNSDWKRSDFYVLAAYFIDHYGHVVTQAANIGAEVTQISGNADLGSWVQAKLLWYWETAGHLMLEWVNKPENTLPARREDVDEYMSLGISLTKIRNGNTQWPNTARAAPVGWKAAPRKP</sequence>
<dbReference type="AlphaFoldDB" id="A0A9P4NIX7"/>
<dbReference type="Proteomes" id="UP000800235">
    <property type="component" value="Unassembled WGS sequence"/>
</dbReference>
<protein>
    <submittedName>
        <fullName evidence="1">Uncharacterized protein</fullName>
    </submittedName>
</protein>
<dbReference type="EMBL" id="MU007086">
    <property type="protein sequence ID" value="KAF2422994.1"/>
    <property type="molecule type" value="Genomic_DNA"/>
</dbReference>
<reference evidence="1" key="1">
    <citation type="journal article" date="2020" name="Stud. Mycol.">
        <title>101 Dothideomycetes genomes: a test case for predicting lifestyles and emergence of pathogens.</title>
        <authorList>
            <person name="Haridas S."/>
            <person name="Albert R."/>
            <person name="Binder M."/>
            <person name="Bloem J."/>
            <person name="Labutti K."/>
            <person name="Salamov A."/>
            <person name="Andreopoulos B."/>
            <person name="Baker S."/>
            <person name="Barry K."/>
            <person name="Bills G."/>
            <person name="Bluhm B."/>
            <person name="Cannon C."/>
            <person name="Castanera R."/>
            <person name="Culley D."/>
            <person name="Daum C."/>
            <person name="Ezra D."/>
            <person name="Gonzalez J."/>
            <person name="Henrissat B."/>
            <person name="Kuo A."/>
            <person name="Liang C."/>
            <person name="Lipzen A."/>
            <person name="Lutzoni F."/>
            <person name="Magnuson J."/>
            <person name="Mondo S."/>
            <person name="Nolan M."/>
            <person name="Ohm R."/>
            <person name="Pangilinan J."/>
            <person name="Park H.-J."/>
            <person name="Ramirez L."/>
            <person name="Alfaro M."/>
            <person name="Sun H."/>
            <person name="Tritt A."/>
            <person name="Yoshinaga Y."/>
            <person name="Zwiers L.-H."/>
            <person name="Turgeon B."/>
            <person name="Goodwin S."/>
            <person name="Spatafora J."/>
            <person name="Crous P."/>
            <person name="Grigoriev I."/>
        </authorList>
    </citation>
    <scope>NUCLEOTIDE SEQUENCE</scope>
    <source>
        <strain evidence="1">CBS 130266</strain>
    </source>
</reference>
<evidence type="ECO:0000313" key="2">
    <source>
        <dbReference type="Proteomes" id="UP000800235"/>
    </source>
</evidence>
<name>A0A9P4NIX7_9PEZI</name>